<name>A0AAD7G422_MYCRO</name>
<dbReference type="EMBL" id="JARKIE010000325">
    <property type="protein sequence ID" value="KAJ7654231.1"/>
    <property type="molecule type" value="Genomic_DNA"/>
</dbReference>
<dbReference type="InterPro" id="IPR059179">
    <property type="entry name" value="MLKL-like_MCAfunc"/>
</dbReference>
<gene>
    <name evidence="1" type="ORF">B0H17DRAFT_1100167</name>
</gene>
<dbReference type="Proteomes" id="UP001221757">
    <property type="component" value="Unassembled WGS sequence"/>
</dbReference>
<reference evidence="1" key="1">
    <citation type="submission" date="2023-03" db="EMBL/GenBank/DDBJ databases">
        <title>Massive genome expansion in bonnet fungi (Mycena s.s.) driven by repeated elements and novel gene families across ecological guilds.</title>
        <authorList>
            <consortium name="Lawrence Berkeley National Laboratory"/>
            <person name="Harder C.B."/>
            <person name="Miyauchi S."/>
            <person name="Viragh M."/>
            <person name="Kuo A."/>
            <person name="Thoen E."/>
            <person name="Andreopoulos B."/>
            <person name="Lu D."/>
            <person name="Skrede I."/>
            <person name="Drula E."/>
            <person name="Henrissat B."/>
            <person name="Morin E."/>
            <person name="Kohler A."/>
            <person name="Barry K."/>
            <person name="LaButti K."/>
            <person name="Morin E."/>
            <person name="Salamov A."/>
            <person name="Lipzen A."/>
            <person name="Mereny Z."/>
            <person name="Hegedus B."/>
            <person name="Baldrian P."/>
            <person name="Stursova M."/>
            <person name="Weitz H."/>
            <person name="Taylor A."/>
            <person name="Grigoriev I.V."/>
            <person name="Nagy L.G."/>
            <person name="Martin F."/>
            <person name="Kauserud H."/>
        </authorList>
    </citation>
    <scope>NUCLEOTIDE SEQUENCE</scope>
    <source>
        <strain evidence="1">CBHHK067</strain>
    </source>
</reference>
<dbReference type="Gene3D" id="1.20.930.20">
    <property type="entry name" value="Adaptor protein Cbl, N-terminal domain"/>
    <property type="match status" value="1"/>
</dbReference>
<feature type="non-terminal residue" evidence="1">
    <location>
        <position position="176"/>
    </location>
</feature>
<dbReference type="CDD" id="cd21037">
    <property type="entry name" value="MLKL_NTD"/>
    <property type="match status" value="1"/>
</dbReference>
<comment type="caution">
    <text evidence="1">The sequence shown here is derived from an EMBL/GenBank/DDBJ whole genome shotgun (WGS) entry which is preliminary data.</text>
</comment>
<sequence>SSSSRADWLEISLLTARTITAAAECAPFPYIKGAFGTAVIFLETVEKVKKNREDWKDLCEITVNIITTVRNQIQAQGDSGASRFKKLCKDLEKFLLEVHDRVKLLQQERKGFRGRFKEVVKLRSTADEISKYGNRIRELRSNFMLAATMEMNFHLAKALPIGPPSSKVGVNLQNSL</sequence>
<protein>
    <submittedName>
        <fullName evidence="1">Uncharacterized protein</fullName>
    </submittedName>
</protein>
<accession>A0AAD7G422</accession>
<proteinExistence type="predicted"/>
<dbReference type="GO" id="GO:0007166">
    <property type="term" value="P:cell surface receptor signaling pathway"/>
    <property type="evidence" value="ECO:0007669"/>
    <property type="project" value="InterPro"/>
</dbReference>
<keyword evidence="2" id="KW-1185">Reference proteome</keyword>
<dbReference type="AlphaFoldDB" id="A0AAD7G422"/>
<organism evidence="1 2">
    <name type="scientific">Mycena rosella</name>
    <name type="common">Pink bonnet</name>
    <name type="synonym">Agaricus rosellus</name>
    <dbReference type="NCBI Taxonomy" id="1033263"/>
    <lineage>
        <taxon>Eukaryota</taxon>
        <taxon>Fungi</taxon>
        <taxon>Dikarya</taxon>
        <taxon>Basidiomycota</taxon>
        <taxon>Agaricomycotina</taxon>
        <taxon>Agaricomycetes</taxon>
        <taxon>Agaricomycetidae</taxon>
        <taxon>Agaricales</taxon>
        <taxon>Marasmiineae</taxon>
        <taxon>Mycenaceae</taxon>
        <taxon>Mycena</taxon>
    </lineage>
</organism>
<dbReference type="InterPro" id="IPR036537">
    <property type="entry name" value="Adaptor_Cbl_N_dom_sf"/>
</dbReference>
<evidence type="ECO:0000313" key="2">
    <source>
        <dbReference type="Proteomes" id="UP001221757"/>
    </source>
</evidence>
<evidence type="ECO:0000313" key="1">
    <source>
        <dbReference type="EMBL" id="KAJ7654231.1"/>
    </source>
</evidence>